<dbReference type="InterPro" id="IPR006860">
    <property type="entry name" value="FecR"/>
</dbReference>
<keyword evidence="1" id="KW-1133">Transmembrane helix</keyword>
<dbReference type="InterPro" id="IPR012373">
    <property type="entry name" value="Ferrdict_sens_TM"/>
</dbReference>
<dbReference type="PANTHER" id="PTHR30273:SF2">
    <property type="entry name" value="PROTEIN FECR"/>
    <property type="match status" value="1"/>
</dbReference>
<dbReference type="EMBL" id="SJPF01000005">
    <property type="protein sequence ID" value="TWT30648.1"/>
    <property type="molecule type" value="Genomic_DNA"/>
</dbReference>
<keyword evidence="1" id="KW-0472">Membrane</keyword>
<feature type="domain" description="FecR protein" evidence="2">
    <location>
        <begin position="181"/>
        <end position="236"/>
    </location>
</feature>
<dbReference type="Proteomes" id="UP000318878">
    <property type="component" value="Unassembled WGS sequence"/>
</dbReference>
<gene>
    <name evidence="3" type="ORF">Enr8_41690</name>
</gene>
<dbReference type="OrthoDB" id="258532at2"/>
<evidence type="ECO:0000313" key="4">
    <source>
        <dbReference type="Proteomes" id="UP000318878"/>
    </source>
</evidence>
<protein>
    <submittedName>
        <fullName evidence="3">FecR protein</fullName>
    </submittedName>
</protein>
<reference evidence="3 4" key="1">
    <citation type="submission" date="2019-02" db="EMBL/GenBank/DDBJ databases">
        <title>Deep-cultivation of Planctomycetes and their phenomic and genomic characterization uncovers novel biology.</title>
        <authorList>
            <person name="Wiegand S."/>
            <person name="Jogler M."/>
            <person name="Boedeker C."/>
            <person name="Pinto D."/>
            <person name="Vollmers J."/>
            <person name="Rivas-Marin E."/>
            <person name="Kohn T."/>
            <person name="Peeters S.H."/>
            <person name="Heuer A."/>
            <person name="Rast P."/>
            <person name="Oberbeckmann S."/>
            <person name="Bunk B."/>
            <person name="Jeske O."/>
            <person name="Meyerdierks A."/>
            <person name="Storesund J.E."/>
            <person name="Kallscheuer N."/>
            <person name="Luecker S."/>
            <person name="Lage O.M."/>
            <person name="Pohl T."/>
            <person name="Merkel B.J."/>
            <person name="Hornburger P."/>
            <person name="Mueller R.-W."/>
            <person name="Bruemmer F."/>
            <person name="Labrenz M."/>
            <person name="Spormann A.M."/>
            <person name="Op Den Camp H."/>
            <person name="Overmann J."/>
            <person name="Amann R."/>
            <person name="Jetten M.S.M."/>
            <person name="Mascher T."/>
            <person name="Medema M.H."/>
            <person name="Devos D.P."/>
            <person name="Kaster A.-K."/>
            <person name="Ovreas L."/>
            <person name="Rohde M."/>
            <person name="Galperin M.Y."/>
            <person name="Jogler C."/>
        </authorList>
    </citation>
    <scope>NUCLEOTIDE SEQUENCE [LARGE SCALE GENOMIC DNA]</scope>
    <source>
        <strain evidence="3 4">Enr8</strain>
    </source>
</reference>
<keyword evidence="4" id="KW-1185">Reference proteome</keyword>
<sequence length="466" mass="50628">MSRDVDNLLTGYLDETLTAEQLTELEAWINADAENAQRFAELVYLDQRLEAEIKLNEISATIASEERVSRSLARPASVVAICIALAACLLTLVAAPYWYSTSEQANSPAPSPVEVAAAPAFLTITGVTDLDGKAAEEFQIGDRLAAEQIQFVAGMMQLEFDSGVEVTLEGPVRYQIDAIDTTQLLTGLMTATVPKGAEGFVVNTPQSKIIDLGTAFGVALNEDGSSLVTVFNGEVEVIDKRDEKRRLVEGESLELDAQGSARNVAFSPKRFERLWPAASGIAKSTGAFRFAPPWPRRLGHVESDAKIFVLPEGYPLTLDYPCPVNIDAPGRYRSDKSLTGGEVPAGKRVRSYVLQFNPADKNTPVDAPDSDKRVRGSITFTKPVLGVIVREEELKESDFRFSIRGGRVPQFKRGLELHKAPQGDGIRLSPDRRTVLLDLSVWGPLSDQVRVIVDASLPGSANTDAP</sequence>
<keyword evidence="1" id="KW-0812">Transmembrane</keyword>
<dbReference type="GO" id="GO:0016989">
    <property type="term" value="F:sigma factor antagonist activity"/>
    <property type="evidence" value="ECO:0007669"/>
    <property type="project" value="TreeGrafter"/>
</dbReference>
<dbReference type="PANTHER" id="PTHR30273">
    <property type="entry name" value="PERIPLASMIC SIGNAL SENSOR AND SIGMA FACTOR ACTIVATOR FECR-RELATED"/>
    <property type="match status" value="1"/>
</dbReference>
<evidence type="ECO:0000256" key="1">
    <source>
        <dbReference type="SAM" id="Phobius"/>
    </source>
</evidence>
<name>A0A5C5UWT7_9BACT</name>
<evidence type="ECO:0000313" key="3">
    <source>
        <dbReference type="EMBL" id="TWT30648.1"/>
    </source>
</evidence>
<proteinExistence type="predicted"/>
<dbReference type="AlphaFoldDB" id="A0A5C5UWT7"/>
<dbReference type="Pfam" id="PF04773">
    <property type="entry name" value="FecR"/>
    <property type="match status" value="1"/>
</dbReference>
<comment type="caution">
    <text evidence="3">The sequence shown here is derived from an EMBL/GenBank/DDBJ whole genome shotgun (WGS) entry which is preliminary data.</text>
</comment>
<organism evidence="3 4">
    <name type="scientific">Blastopirellula retiformator</name>
    <dbReference type="NCBI Taxonomy" id="2527970"/>
    <lineage>
        <taxon>Bacteria</taxon>
        <taxon>Pseudomonadati</taxon>
        <taxon>Planctomycetota</taxon>
        <taxon>Planctomycetia</taxon>
        <taxon>Pirellulales</taxon>
        <taxon>Pirellulaceae</taxon>
        <taxon>Blastopirellula</taxon>
    </lineage>
</organism>
<accession>A0A5C5UWT7</accession>
<dbReference type="RefSeq" id="WP_146435260.1">
    <property type="nucleotide sequence ID" value="NZ_SJPF01000005.1"/>
</dbReference>
<feature type="transmembrane region" description="Helical" evidence="1">
    <location>
        <begin position="76"/>
        <end position="99"/>
    </location>
</feature>
<dbReference type="Gene3D" id="2.60.120.1440">
    <property type="match status" value="1"/>
</dbReference>
<evidence type="ECO:0000259" key="2">
    <source>
        <dbReference type="Pfam" id="PF04773"/>
    </source>
</evidence>